<reference evidence="1" key="1">
    <citation type="journal article" date="2014" name="Front. Microbiol.">
        <title>High frequency of phylogenetically diverse reductive dehalogenase-homologous genes in deep subseafloor sedimentary metagenomes.</title>
        <authorList>
            <person name="Kawai M."/>
            <person name="Futagami T."/>
            <person name="Toyoda A."/>
            <person name="Takaki Y."/>
            <person name="Nishi S."/>
            <person name="Hori S."/>
            <person name="Arai W."/>
            <person name="Tsubouchi T."/>
            <person name="Morono Y."/>
            <person name="Uchiyama I."/>
            <person name="Ito T."/>
            <person name="Fujiyama A."/>
            <person name="Inagaki F."/>
            <person name="Takami H."/>
        </authorList>
    </citation>
    <scope>NUCLEOTIDE SEQUENCE</scope>
    <source>
        <strain evidence="1">Expedition CK06-06</strain>
    </source>
</reference>
<name>X0T864_9ZZZZ</name>
<sequence length="275" mass="30334">PITHASGELDGEYRYMFKYCRGLTTECFNNDGYITQPIRVDDGRVLLTDFLWVGADSITATPDSIAVYIYRTKANPGSLDPRDSAFYLGYLAVAEDAAELDTFVIIDSIADGSLGAGLPLFTEERIGIDSVGAYDHRYGAPSYIGMGAIFTYTAETDTTRDAGIYHGIVPQAETLGVMYAATFIDTVTGIESDTGRSLAIRVNVDSVSTGGKPLNYRLTLPNYPSDDSGIVRNLYRAHIFQITHDTTFLKYDTIWTGRFDHIPVIYTTWKHLLAV</sequence>
<protein>
    <submittedName>
        <fullName evidence="1">Uncharacterized protein</fullName>
    </submittedName>
</protein>
<accession>X0T864</accession>
<feature type="non-terminal residue" evidence="1">
    <location>
        <position position="1"/>
    </location>
</feature>
<dbReference type="EMBL" id="BARS01019304">
    <property type="protein sequence ID" value="GAF89389.1"/>
    <property type="molecule type" value="Genomic_DNA"/>
</dbReference>
<gene>
    <name evidence="1" type="ORF">S01H1_31303</name>
</gene>
<comment type="caution">
    <text evidence="1">The sequence shown here is derived from an EMBL/GenBank/DDBJ whole genome shotgun (WGS) entry which is preliminary data.</text>
</comment>
<proteinExistence type="predicted"/>
<dbReference type="AlphaFoldDB" id="X0T864"/>
<evidence type="ECO:0000313" key="1">
    <source>
        <dbReference type="EMBL" id="GAF89389.1"/>
    </source>
</evidence>
<feature type="non-terminal residue" evidence="1">
    <location>
        <position position="275"/>
    </location>
</feature>
<organism evidence="1">
    <name type="scientific">marine sediment metagenome</name>
    <dbReference type="NCBI Taxonomy" id="412755"/>
    <lineage>
        <taxon>unclassified sequences</taxon>
        <taxon>metagenomes</taxon>
        <taxon>ecological metagenomes</taxon>
    </lineage>
</organism>